<name>T0ZMN0_9ZZZZ</name>
<evidence type="ECO:0000313" key="2">
    <source>
        <dbReference type="EMBL" id="EQD29994.1"/>
    </source>
</evidence>
<gene>
    <name evidence="2" type="ORF">B2A_14345</name>
</gene>
<evidence type="ECO:0000256" key="1">
    <source>
        <dbReference type="SAM" id="Phobius"/>
    </source>
</evidence>
<keyword evidence="1" id="KW-0472">Membrane</keyword>
<keyword evidence="1" id="KW-1133">Transmembrane helix</keyword>
<reference evidence="2" key="2">
    <citation type="journal article" date="2014" name="ISME J.">
        <title>Microbial stratification in low pH oxic and suboxic macroscopic growths along an acid mine drainage.</title>
        <authorList>
            <person name="Mendez-Garcia C."/>
            <person name="Mesa V."/>
            <person name="Sprenger R.R."/>
            <person name="Richter M."/>
            <person name="Diez M.S."/>
            <person name="Solano J."/>
            <person name="Bargiela R."/>
            <person name="Golyshina O.V."/>
            <person name="Manteca A."/>
            <person name="Ramos J.L."/>
            <person name="Gallego J.R."/>
            <person name="Llorente I."/>
            <person name="Martins Dos Santos V.A."/>
            <person name="Jensen O.N."/>
            <person name="Pelaez A.I."/>
            <person name="Sanchez J."/>
            <person name="Ferrer M."/>
        </authorList>
    </citation>
    <scope>NUCLEOTIDE SEQUENCE</scope>
</reference>
<dbReference type="EMBL" id="AUZZ01010405">
    <property type="protein sequence ID" value="EQD29994.1"/>
    <property type="molecule type" value="Genomic_DNA"/>
</dbReference>
<keyword evidence="1" id="KW-0812">Transmembrane</keyword>
<reference evidence="2" key="1">
    <citation type="submission" date="2013-08" db="EMBL/GenBank/DDBJ databases">
        <authorList>
            <person name="Mendez C."/>
            <person name="Richter M."/>
            <person name="Ferrer M."/>
            <person name="Sanchez J."/>
        </authorList>
    </citation>
    <scope>NUCLEOTIDE SEQUENCE</scope>
</reference>
<feature type="transmembrane region" description="Helical" evidence="1">
    <location>
        <begin position="63"/>
        <end position="86"/>
    </location>
</feature>
<organism evidence="2">
    <name type="scientific">mine drainage metagenome</name>
    <dbReference type="NCBI Taxonomy" id="410659"/>
    <lineage>
        <taxon>unclassified sequences</taxon>
        <taxon>metagenomes</taxon>
        <taxon>ecological metagenomes</taxon>
    </lineage>
</organism>
<sequence length="209" mass="22177">MGDMHDKFGGGHGRTAPLDVNGVNAAYALRIASHRVMRQDYRPPRVGASVVPRRRLNSKECPMRILTANILCAGLLLVGSLVAMPVQARDISCQMRYNLKGWSLFYQTAHGNGVVTCDNGQSLRVSIETKGGGLTIGKSEITNGRGRFAGVRSIRDVLGAYATADVHAGVVKSSAAQVLVKGNVTLALAGTGRGWDLGIAFGKFVIKAD</sequence>
<dbReference type="AlphaFoldDB" id="T0ZMN0"/>
<accession>T0ZMN0</accession>
<protein>
    <submittedName>
        <fullName evidence="2">Uncharacterized protein</fullName>
    </submittedName>
</protein>
<comment type="caution">
    <text evidence="2">The sequence shown here is derived from an EMBL/GenBank/DDBJ whole genome shotgun (WGS) entry which is preliminary data.</text>
</comment>
<proteinExistence type="predicted"/>